<name>A0A1X1FGI3_9LACO</name>
<organism evidence="1 2">
    <name type="scientific">Lentilactobacillus parabuchneri</name>
    <dbReference type="NCBI Taxonomy" id="152331"/>
    <lineage>
        <taxon>Bacteria</taxon>
        <taxon>Bacillati</taxon>
        <taxon>Bacillota</taxon>
        <taxon>Bacilli</taxon>
        <taxon>Lactobacillales</taxon>
        <taxon>Lactobacillaceae</taxon>
        <taxon>Lentilactobacillus</taxon>
    </lineage>
</organism>
<protein>
    <submittedName>
        <fullName evidence="1">Uncharacterized protein</fullName>
    </submittedName>
</protein>
<evidence type="ECO:0000313" key="2">
    <source>
        <dbReference type="Proteomes" id="UP000193009"/>
    </source>
</evidence>
<dbReference type="Proteomes" id="UP000193009">
    <property type="component" value="Unassembled WGS sequence"/>
</dbReference>
<dbReference type="AlphaFoldDB" id="A0A1X1FGI3"/>
<dbReference type="RefSeq" id="WP_260154702.1">
    <property type="nucleotide sequence ID" value="NZ_CAURXG010000001.1"/>
</dbReference>
<comment type="caution">
    <text evidence="1">The sequence shown here is derived from an EMBL/GenBank/DDBJ whole genome shotgun (WGS) entry which is preliminary data.</text>
</comment>
<proteinExistence type="predicted"/>
<gene>
    <name evidence="1" type="ORF">FAM23169_00644</name>
</gene>
<dbReference type="EMBL" id="MSBD01000012">
    <property type="protein sequence ID" value="ORN30514.1"/>
    <property type="molecule type" value="Genomic_DNA"/>
</dbReference>
<evidence type="ECO:0000313" key="1">
    <source>
        <dbReference type="EMBL" id="ORN30514.1"/>
    </source>
</evidence>
<dbReference type="KEGG" id="lpar:FAM21731_00692"/>
<reference evidence="1 2" key="1">
    <citation type="journal article" date="2017" name="Front. Microbiol.">
        <title>The Histidine Decarboxylase Gene Cluster of Lactobacillus parabuchneri Was Gained by Horizontal Gene Transfer and Is Mobile within the Species.</title>
        <authorList>
            <person name="Wuthrich D."/>
            <person name="Berthoud H."/>
            <person name="Wechsler D."/>
            <person name="Eugster E."/>
            <person name="Irmler S."/>
            <person name="Bruggmann R."/>
        </authorList>
    </citation>
    <scope>NUCLEOTIDE SEQUENCE [LARGE SCALE GENOMIC DNA]</scope>
    <source>
        <strain evidence="1 2">FAM23169</strain>
    </source>
</reference>
<sequence>MSGTEFAVLILAARGKFYTIDKITTQPNGLGGFSIHIDDMKDFE</sequence>
<keyword evidence="2" id="KW-1185">Reference proteome</keyword>
<dbReference type="STRING" id="152331.FAM21731_00692"/>
<accession>A0A1X1FGI3</accession>